<evidence type="ECO:0000313" key="9">
    <source>
        <dbReference type="EMBL" id="CQR59813.1"/>
    </source>
</evidence>
<feature type="region of interest" description="Disordered" evidence="6">
    <location>
        <begin position="583"/>
        <end position="632"/>
    </location>
</feature>
<dbReference type="AlphaFoldDB" id="A0A0F7VNJ4"/>
<dbReference type="PANTHER" id="PTHR10909">
    <property type="entry name" value="ELECTRON TRANSPORT OXIDOREDUCTASE"/>
    <property type="match status" value="1"/>
</dbReference>
<evidence type="ECO:0000256" key="4">
    <source>
        <dbReference type="ARBA" id="ARBA00022827"/>
    </source>
</evidence>
<feature type="domain" description="Acyl-CoA oxidase C-terminal" evidence="7">
    <location>
        <begin position="474"/>
        <end position="587"/>
    </location>
</feature>
<dbReference type="Gene3D" id="2.40.110.10">
    <property type="entry name" value="Butyryl-CoA Dehydrogenase, subunit A, domain 2"/>
    <property type="match status" value="1"/>
</dbReference>
<name>A0A0F7VNJ4_STRLW</name>
<feature type="compositionally biased region" description="Pro residues" evidence="6">
    <location>
        <begin position="588"/>
        <end position="599"/>
    </location>
</feature>
<keyword evidence="5" id="KW-0560">Oxidoreductase</keyword>
<dbReference type="Proteomes" id="UP000035016">
    <property type="component" value="Chromosome Chromosome"/>
</dbReference>
<dbReference type="PANTHER" id="PTHR10909:SF382">
    <property type="entry name" value="ACYL-COENZYME A OXIDASE"/>
    <property type="match status" value="1"/>
</dbReference>
<evidence type="ECO:0000259" key="8">
    <source>
        <dbReference type="Pfam" id="PF22924"/>
    </source>
</evidence>
<sequence>MTDPGAGPVTGTPHAEELSRLLFDKDGPDHSHDTWRELVSRDEFRYDPHLTRTERIAQSYRRLRLVNDTLDHPEDLARNPGRLAALHEWIGFTDGGLCTAASIHYNLFLGSLLDHPDPDHPRDLTPYTTLTNTGTFLCTELDHGNDAAALETTAHYNPRTNDFTLHTPTPGARKFMPNTSLTGGPKTALVAARLITGTQDHGVYLFLTPLHTHNQPHPGITIQPLPPTNGPTIDHCLTSFHHVRLPRHALLESDHGRLNPDGTLTSNLGNHRKRFLHSIGRVTTGKLCMSAGCLGMARAALTTAVHHAHTRHTTGPRPGQRIPLAHHRTHHAPLLNHLATTYALTFLHRTTITQYTHHTPHNKTHTERLIALTKAHITWAARDITTQCRERCGAHGLFPHNGIADLTHNIEGGITAEGDNLVILTKAAAEILLTQPPTPPHTPPPHPNPHTPLTNLTFLRNLLAHTQTIWHTRAQQALRQGPTKNPTQRWNHAAPAALTTATTHTQLQATDAFLTTINHTTHTPTKTLLQHLCRLYLLNTLTPHTGDLLAHNHLHPHHIHTLHTTTNHTHHTLTPHMTTLTQAFQHPHPTPTPPTTPPTPHKHTPSGPGERTCAVGQRPDPARRARARSRPR</sequence>
<evidence type="ECO:0000256" key="5">
    <source>
        <dbReference type="ARBA" id="ARBA00023002"/>
    </source>
</evidence>
<dbReference type="SUPFAM" id="SSF56645">
    <property type="entry name" value="Acyl-CoA dehydrogenase NM domain-like"/>
    <property type="match status" value="1"/>
</dbReference>
<dbReference type="InterPro" id="IPR002655">
    <property type="entry name" value="Acyl-CoA_oxidase_C"/>
</dbReference>
<dbReference type="GO" id="GO:0005504">
    <property type="term" value="F:fatty acid binding"/>
    <property type="evidence" value="ECO:0007669"/>
    <property type="project" value="TreeGrafter"/>
</dbReference>
<dbReference type="InterPro" id="IPR012258">
    <property type="entry name" value="Acyl-CoA_oxidase"/>
</dbReference>
<dbReference type="RefSeq" id="WP_099053562.1">
    <property type="nucleotide sequence ID" value="NZ_LN831790.1"/>
</dbReference>
<keyword evidence="3" id="KW-0285">Flavoprotein</keyword>
<dbReference type="EMBL" id="LN831790">
    <property type="protein sequence ID" value="CQR59813.1"/>
    <property type="molecule type" value="Genomic_DNA"/>
</dbReference>
<evidence type="ECO:0000313" key="10">
    <source>
        <dbReference type="Proteomes" id="UP000035016"/>
    </source>
</evidence>
<dbReference type="GO" id="GO:0071949">
    <property type="term" value="F:FAD binding"/>
    <property type="evidence" value="ECO:0007669"/>
    <property type="project" value="InterPro"/>
</dbReference>
<dbReference type="Pfam" id="PF01756">
    <property type="entry name" value="ACOX"/>
    <property type="match status" value="1"/>
</dbReference>
<evidence type="ECO:0000256" key="3">
    <source>
        <dbReference type="ARBA" id="ARBA00022630"/>
    </source>
</evidence>
<dbReference type="GO" id="GO:0055088">
    <property type="term" value="P:lipid homeostasis"/>
    <property type="evidence" value="ECO:0007669"/>
    <property type="project" value="TreeGrafter"/>
</dbReference>
<dbReference type="PIRSF" id="PIRSF000168">
    <property type="entry name" value="Acyl-CoA_oxidase"/>
    <property type="match status" value="1"/>
</dbReference>
<accession>A0A0F7VNJ4</accession>
<dbReference type="InterPro" id="IPR009100">
    <property type="entry name" value="AcylCoA_DH/oxidase_NM_dom_sf"/>
</dbReference>
<organism evidence="9 10">
    <name type="scientific">Streptomyces leeuwenhoekii</name>
    <dbReference type="NCBI Taxonomy" id="1437453"/>
    <lineage>
        <taxon>Bacteria</taxon>
        <taxon>Bacillati</taxon>
        <taxon>Actinomycetota</taxon>
        <taxon>Actinomycetes</taxon>
        <taxon>Kitasatosporales</taxon>
        <taxon>Streptomycetaceae</taxon>
        <taxon>Streptomyces</taxon>
    </lineage>
</organism>
<comment type="cofactor">
    <cofactor evidence="1">
        <name>FAD</name>
        <dbReference type="ChEBI" id="CHEBI:57692"/>
    </cofactor>
</comment>
<dbReference type="KEGG" id="sle:sle_03510"/>
<reference evidence="9 10" key="1">
    <citation type="submission" date="2015-02" db="EMBL/GenBank/DDBJ databases">
        <authorList>
            <person name="Gomez-Escribano P.J."/>
        </authorList>
    </citation>
    <scope>NUCLEOTIDE SEQUENCE [LARGE SCALE GENOMIC DNA]</scope>
    <source>
        <strain evidence="10">C34 (DSM 42122 / NRRL B-24963)</strain>
    </source>
</reference>
<evidence type="ECO:0000256" key="2">
    <source>
        <dbReference type="ARBA" id="ARBA00006288"/>
    </source>
</evidence>
<comment type="similarity">
    <text evidence="2">Belongs to the acyl-CoA oxidase family.</text>
</comment>
<dbReference type="GO" id="GO:0033540">
    <property type="term" value="P:fatty acid beta-oxidation using acyl-CoA oxidase"/>
    <property type="evidence" value="ECO:0007669"/>
    <property type="project" value="TreeGrafter"/>
</dbReference>
<dbReference type="GO" id="GO:0003997">
    <property type="term" value="F:acyl-CoA oxidase activity"/>
    <property type="evidence" value="ECO:0007669"/>
    <property type="project" value="InterPro"/>
</dbReference>
<protein>
    <submittedName>
        <fullName evidence="9">Acyl-CoA Oxidase</fullName>
    </submittedName>
</protein>
<dbReference type="InterPro" id="IPR055060">
    <property type="entry name" value="ACOX_C_alpha1"/>
</dbReference>
<gene>
    <name evidence="9" type="primary">sle_03510</name>
</gene>
<dbReference type="Pfam" id="PF22924">
    <property type="entry name" value="ACOX_C_alpha1"/>
    <property type="match status" value="1"/>
</dbReference>
<dbReference type="Gene3D" id="1.20.140.10">
    <property type="entry name" value="Butyryl-CoA Dehydrogenase, subunit A, domain 3"/>
    <property type="match status" value="2"/>
</dbReference>
<feature type="domain" description="Acyl-CoA oxidase C-alpha1" evidence="8">
    <location>
        <begin position="284"/>
        <end position="429"/>
    </location>
</feature>
<proteinExistence type="inferred from homology"/>
<dbReference type="InterPro" id="IPR046373">
    <property type="entry name" value="Acyl-CoA_Oxase/DH_mid-dom_sf"/>
</dbReference>
<evidence type="ECO:0000256" key="6">
    <source>
        <dbReference type="SAM" id="MobiDB-lite"/>
    </source>
</evidence>
<evidence type="ECO:0000256" key="1">
    <source>
        <dbReference type="ARBA" id="ARBA00001974"/>
    </source>
</evidence>
<evidence type="ECO:0000259" key="7">
    <source>
        <dbReference type="Pfam" id="PF01756"/>
    </source>
</evidence>
<keyword evidence="4" id="KW-0274">FAD</keyword>
<dbReference type="InterPro" id="IPR036250">
    <property type="entry name" value="AcylCo_DH-like_C"/>
</dbReference>
<dbReference type="SUPFAM" id="SSF47203">
    <property type="entry name" value="Acyl-CoA dehydrogenase C-terminal domain-like"/>
    <property type="match status" value="2"/>
</dbReference>